<name>A0A4C1TS61_EUMVA</name>
<proteinExistence type="predicted"/>
<organism evidence="1 2">
    <name type="scientific">Eumeta variegata</name>
    <name type="common">Bagworm moth</name>
    <name type="synonym">Eumeta japonica</name>
    <dbReference type="NCBI Taxonomy" id="151549"/>
    <lineage>
        <taxon>Eukaryota</taxon>
        <taxon>Metazoa</taxon>
        <taxon>Ecdysozoa</taxon>
        <taxon>Arthropoda</taxon>
        <taxon>Hexapoda</taxon>
        <taxon>Insecta</taxon>
        <taxon>Pterygota</taxon>
        <taxon>Neoptera</taxon>
        <taxon>Endopterygota</taxon>
        <taxon>Lepidoptera</taxon>
        <taxon>Glossata</taxon>
        <taxon>Ditrysia</taxon>
        <taxon>Tineoidea</taxon>
        <taxon>Psychidae</taxon>
        <taxon>Oiketicinae</taxon>
        <taxon>Eumeta</taxon>
    </lineage>
</organism>
<reference evidence="1 2" key="1">
    <citation type="journal article" date="2019" name="Commun. Biol.">
        <title>The bagworm genome reveals a unique fibroin gene that provides high tensile strength.</title>
        <authorList>
            <person name="Kono N."/>
            <person name="Nakamura H."/>
            <person name="Ohtoshi R."/>
            <person name="Tomita M."/>
            <person name="Numata K."/>
            <person name="Arakawa K."/>
        </authorList>
    </citation>
    <scope>NUCLEOTIDE SEQUENCE [LARGE SCALE GENOMIC DNA]</scope>
</reference>
<sequence>MAERSTILVLPLDFKLFPVKIEEPPCDDFSLLKGLATCRRAADRPEGPLDAAPLRPITVEYNDVVPPPLMPFVDKLESEDFACSLFGCDGSRDFKLSSSGCFRVDAWCASQENNKVWPTRRPAFSSLKKNTL</sequence>
<dbReference type="Proteomes" id="UP000299102">
    <property type="component" value="Unassembled WGS sequence"/>
</dbReference>
<comment type="caution">
    <text evidence="1">The sequence shown here is derived from an EMBL/GenBank/DDBJ whole genome shotgun (WGS) entry which is preliminary data.</text>
</comment>
<evidence type="ECO:0000313" key="1">
    <source>
        <dbReference type="EMBL" id="GBP16819.1"/>
    </source>
</evidence>
<protein>
    <submittedName>
        <fullName evidence="1">Uncharacterized protein</fullName>
    </submittedName>
</protein>
<keyword evidence="2" id="KW-1185">Reference proteome</keyword>
<accession>A0A4C1TS61</accession>
<dbReference type="AlphaFoldDB" id="A0A4C1TS61"/>
<evidence type="ECO:0000313" key="2">
    <source>
        <dbReference type="Proteomes" id="UP000299102"/>
    </source>
</evidence>
<gene>
    <name evidence="1" type="ORF">EVAR_13204_1</name>
</gene>
<dbReference type="EMBL" id="BGZK01000082">
    <property type="protein sequence ID" value="GBP16819.1"/>
    <property type="molecule type" value="Genomic_DNA"/>
</dbReference>